<protein>
    <recommendedName>
        <fullName evidence="3">Transposase</fullName>
    </recommendedName>
</protein>
<comment type="caution">
    <text evidence="1">The sequence shown here is derived from an EMBL/GenBank/DDBJ whole genome shotgun (WGS) entry which is preliminary data.</text>
</comment>
<dbReference type="EMBL" id="BAAALS010000016">
    <property type="protein sequence ID" value="GAA1760799.1"/>
    <property type="molecule type" value="Genomic_DNA"/>
</dbReference>
<dbReference type="Proteomes" id="UP001500655">
    <property type="component" value="Unassembled WGS sequence"/>
</dbReference>
<reference evidence="2" key="1">
    <citation type="journal article" date="2019" name="Int. J. Syst. Evol. Microbiol.">
        <title>The Global Catalogue of Microorganisms (GCM) 10K type strain sequencing project: providing services to taxonomists for standard genome sequencing and annotation.</title>
        <authorList>
            <consortium name="The Broad Institute Genomics Platform"/>
            <consortium name="The Broad Institute Genome Sequencing Center for Infectious Disease"/>
            <person name="Wu L."/>
            <person name="Ma J."/>
        </authorList>
    </citation>
    <scope>NUCLEOTIDE SEQUENCE [LARGE SCALE GENOMIC DNA]</scope>
    <source>
        <strain evidence="2">JCM 13249</strain>
    </source>
</reference>
<name>A0ABP4WU05_9ACTN</name>
<accession>A0ABP4WU05</accession>
<sequence length="78" mass="8601">MWCVTRAATRRYRCGVCGQGLDALAAEVEVWELARTRIPTLGNAHTPYDERARPLASALRAIDVARSSFGHRFVLTAA</sequence>
<organism evidence="1 2">
    <name type="scientific">Luedemannella helvata</name>
    <dbReference type="NCBI Taxonomy" id="349315"/>
    <lineage>
        <taxon>Bacteria</taxon>
        <taxon>Bacillati</taxon>
        <taxon>Actinomycetota</taxon>
        <taxon>Actinomycetes</taxon>
        <taxon>Micromonosporales</taxon>
        <taxon>Micromonosporaceae</taxon>
        <taxon>Luedemannella</taxon>
    </lineage>
</organism>
<evidence type="ECO:0008006" key="3">
    <source>
        <dbReference type="Google" id="ProtNLM"/>
    </source>
</evidence>
<gene>
    <name evidence="1" type="ORF">GCM10009681_35010</name>
</gene>
<keyword evidence="2" id="KW-1185">Reference proteome</keyword>
<evidence type="ECO:0000313" key="1">
    <source>
        <dbReference type="EMBL" id="GAA1760799.1"/>
    </source>
</evidence>
<proteinExistence type="predicted"/>
<evidence type="ECO:0000313" key="2">
    <source>
        <dbReference type="Proteomes" id="UP001500655"/>
    </source>
</evidence>